<dbReference type="AlphaFoldDB" id="A0A0D2JEP0"/>
<gene>
    <name evidence="9" type="ORF">J120_00955</name>
</gene>
<keyword evidence="4 6" id="KW-0862">Zinc</keyword>
<keyword evidence="10" id="KW-1185">Reference proteome</keyword>
<dbReference type="Pfam" id="PF01435">
    <property type="entry name" value="Peptidase_M48"/>
    <property type="match status" value="1"/>
</dbReference>
<evidence type="ECO:0000256" key="7">
    <source>
        <dbReference type="SAM" id="Phobius"/>
    </source>
</evidence>
<dbReference type="GO" id="GO:0006508">
    <property type="term" value="P:proteolysis"/>
    <property type="evidence" value="ECO:0007669"/>
    <property type="project" value="UniProtKB-KW"/>
</dbReference>
<evidence type="ECO:0000256" key="4">
    <source>
        <dbReference type="ARBA" id="ARBA00022833"/>
    </source>
</evidence>
<proteinExistence type="inferred from homology"/>
<keyword evidence="7" id="KW-0812">Transmembrane</keyword>
<accession>A0A0D2JEP0</accession>
<protein>
    <recommendedName>
        <fullName evidence="8">Peptidase M48 domain-containing protein</fullName>
    </recommendedName>
</protein>
<evidence type="ECO:0000256" key="6">
    <source>
        <dbReference type="RuleBase" id="RU003983"/>
    </source>
</evidence>
<evidence type="ECO:0000259" key="8">
    <source>
        <dbReference type="Pfam" id="PF01435"/>
    </source>
</evidence>
<dbReference type="STRING" id="1306947.J120_00955"/>
<dbReference type="Proteomes" id="UP000032214">
    <property type="component" value="Unassembled WGS sequence"/>
</dbReference>
<evidence type="ECO:0000256" key="3">
    <source>
        <dbReference type="ARBA" id="ARBA00022801"/>
    </source>
</evidence>
<reference evidence="9 10" key="1">
    <citation type="journal article" date="2013" name="Proc. Natl. Acad. Sci. U.S.A.">
        <title>Candidate phylum TM6 genome recovered from a hospital sink biofilm provides genomic insights into this uncultivated phylum.</title>
        <authorList>
            <person name="McLean J.S."/>
            <person name="Lombardo M.J."/>
            <person name="Badger J.H."/>
            <person name="Edlund A."/>
            <person name="Novotny M."/>
            <person name="Yee-Greenbaum J."/>
            <person name="Vyahhi N."/>
            <person name="Hall A.P."/>
            <person name="Yang Y."/>
            <person name="Dupont C.L."/>
            <person name="Ziegler M.G."/>
            <person name="Chitsaz H."/>
            <person name="Allen A.E."/>
            <person name="Yooseph S."/>
            <person name="Tesler G."/>
            <person name="Pevzner P.A."/>
            <person name="Friedman R.M."/>
            <person name="Nealson K.H."/>
            <person name="Venter J.C."/>
            <person name="Lasken R.S."/>
        </authorList>
    </citation>
    <scope>NUCLEOTIDE SEQUENCE [LARGE SCALE GENOMIC DNA]</scope>
    <source>
        <strain evidence="9 10">TM6SC1</strain>
    </source>
</reference>
<keyword evidence="7" id="KW-1133">Transmembrane helix</keyword>
<evidence type="ECO:0000256" key="1">
    <source>
        <dbReference type="ARBA" id="ARBA00022670"/>
    </source>
</evidence>
<feature type="transmembrane region" description="Helical" evidence="7">
    <location>
        <begin position="154"/>
        <end position="174"/>
    </location>
</feature>
<evidence type="ECO:0000313" key="10">
    <source>
        <dbReference type="Proteomes" id="UP000032214"/>
    </source>
</evidence>
<comment type="similarity">
    <text evidence="6">Belongs to the peptidase M48 family.</text>
</comment>
<keyword evidence="2" id="KW-0479">Metal-binding</keyword>
<keyword evidence="7" id="KW-0472">Membrane</keyword>
<feature type="domain" description="Peptidase M48" evidence="8">
    <location>
        <begin position="81"/>
        <end position="197"/>
    </location>
</feature>
<sequence length="248" mass="28144">MKIYNNWCFISLFILASMPNSTCNPLNKIIGHFYDAIFGANDASPYYRNLIQSALKDFNVPNVQNIAIRRMDYNSVNPYRYHAYAFTLNGIWIDETMLDKLKPCQQQYLACHEAAHFYAGHYQQLIRRFTGVAILLGVINPLVIKLLYPSITAAIHACSATTSALIGAWLITMYSTRSWFVHKEVEADMLAAHKLIALGKKAVLEEYVQLAEQALQSATPHCDAWRPTILQHINALRRVITAHSKVQV</sequence>
<evidence type="ECO:0000256" key="2">
    <source>
        <dbReference type="ARBA" id="ARBA00022723"/>
    </source>
</evidence>
<keyword evidence="5 6" id="KW-0482">Metalloprotease</keyword>
<name>A0A0D2JEP0_9BACT</name>
<dbReference type="EMBL" id="ARQD01000001">
    <property type="protein sequence ID" value="KIX85526.1"/>
    <property type="molecule type" value="Genomic_DNA"/>
</dbReference>
<organism evidence="9 10">
    <name type="scientific">candidate division TM6 bacterium JCVI TM6SC1</name>
    <dbReference type="NCBI Taxonomy" id="1306947"/>
    <lineage>
        <taxon>Bacteria</taxon>
        <taxon>Candidatus Babelota</taxon>
        <taxon>Vermiphilus</taxon>
    </lineage>
</organism>
<dbReference type="InterPro" id="IPR001915">
    <property type="entry name" value="Peptidase_M48"/>
</dbReference>
<dbReference type="GO" id="GO:0004222">
    <property type="term" value="F:metalloendopeptidase activity"/>
    <property type="evidence" value="ECO:0007669"/>
    <property type="project" value="InterPro"/>
</dbReference>
<evidence type="ECO:0000313" key="9">
    <source>
        <dbReference type="EMBL" id="KIX85526.1"/>
    </source>
</evidence>
<keyword evidence="1 6" id="KW-0645">Protease</keyword>
<feature type="transmembrane region" description="Helical" evidence="7">
    <location>
        <begin position="129"/>
        <end position="148"/>
    </location>
</feature>
<comment type="caution">
    <text evidence="9">The sequence shown here is derived from an EMBL/GenBank/DDBJ whole genome shotgun (WGS) entry which is preliminary data.</text>
</comment>
<comment type="cofactor">
    <cofactor evidence="6">
        <name>Zn(2+)</name>
        <dbReference type="ChEBI" id="CHEBI:29105"/>
    </cofactor>
    <text evidence="6">Binds 1 zinc ion per subunit.</text>
</comment>
<dbReference type="GO" id="GO:0046872">
    <property type="term" value="F:metal ion binding"/>
    <property type="evidence" value="ECO:0007669"/>
    <property type="project" value="UniProtKB-KW"/>
</dbReference>
<keyword evidence="3 6" id="KW-0378">Hydrolase</keyword>
<evidence type="ECO:0000256" key="5">
    <source>
        <dbReference type="ARBA" id="ARBA00023049"/>
    </source>
</evidence>